<organism evidence="1 2">
    <name type="scientific">Adhaeribacter swui</name>
    <dbReference type="NCBI Taxonomy" id="2086471"/>
    <lineage>
        <taxon>Bacteria</taxon>
        <taxon>Pseudomonadati</taxon>
        <taxon>Bacteroidota</taxon>
        <taxon>Cytophagia</taxon>
        <taxon>Cytophagales</taxon>
        <taxon>Hymenobacteraceae</taxon>
        <taxon>Adhaeribacter</taxon>
    </lineage>
</organism>
<sequence length="529" mass="58943">MKKIIINIGCAVTLLTGLGACTDKLEELYVDPGTTSVPAIDKFFTRMLNNGRVRPDYWEIRTFALPHTVKYTQTASYVNGTKMYQQQLSYLQNRWDDYYTPGTNGGGIMAQYREIEKNYAGLSDADKKNFEVMVQAAKVVFLDQTSQMVDLWGDIPFSEAGSINATGQVVRPKFDDAKAIYEIVLTGLKEASDYFATAQLESLAKATFQKQDILLGGDVDKWRRYTNSLRLRLLMRTSFVDETRAKAEVAAILADPVKYPLVDDAKYDVLLKPLDSNTGSLESSLNDLSGYAAPATLLEGVLKPANDLRIPVLYDKGVRREQGKSIRNEDYFGMPVNLPSAEQEANISQGKYAVLDSATFIRNSKLPGIVFTSSEVSFLKAEAFERWGGGDASTAYQNGVRQSVNFYYNLNSTSNAGRNAEKAPADTTIAKFLANPAMEYTGGQEEKLAKIWTQKWVHLGLLQSVQNWAEVRRTKTPALPFQEDSSTPAEKLPPSRLLYPATEKSLNTQNYNQVAAKDLPTVKIFWDVK</sequence>
<keyword evidence="2" id="KW-1185">Reference proteome</keyword>
<dbReference type="SUPFAM" id="SSF48452">
    <property type="entry name" value="TPR-like"/>
    <property type="match status" value="1"/>
</dbReference>
<dbReference type="EMBL" id="CP055156">
    <property type="protein sequence ID" value="QNF34511.1"/>
    <property type="molecule type" value="Genomic_DNA"/>
</dbReference>
<keyword evidence="1" id="KW-0449">Lipoprotein</keyword>
<accession>A0A7G7GBH7</accession>
<dbReference type="RefSeq" id="WP_185270989.1">
    <property type="nucleotide sequence ID" value="NZ_CP055156.1"/>
</dbReference>
<dbReference type="InterPro" id="IPR011990">
    <property type="entry name" value="TPR-like_helical_dom_sf"/>
</dbReference>
<proteinExistence type="predicted"/>
<dbReference type="KEGG" id="aswu:HUW51_17920"/>
<dbReference type="AlphaFoldDB" id="A0A7G7GBH7"/>
<evidence type="ECO:0000313" key="1">
    <source>
        <dbReference type="EMBL" id="QNF34511.1"/>
    </source>
</evidence>
<evidence type="ECO:0000313" key="2">
    <source>
        <dbReference type="Proteomes" id="UP000515237"/>
    </source>
</evidence>
<dbReference type="PROSITE" id="PS51257">
    <property type="entry name" value="PROKAR_LIPOPROTEIN"/>
    <property type="match status" value="1"/>
</dbReference>
<reference evidence="1 2" key="1">
    <citation type="journal article" date="2018" name="Int. J. Syst. Evol. Microbiol.">
        <title>Adhaeribacter swui sp. nov., isolated from wet mud.</title>
        <authorList>
            <person name="Kim D.U."/>
            <person name="Kim K.W."/>
            <person name="Kang M.S."/>
            <person name="Kim J.Y."/>
            <person name="Jang J.H."/>
            <person name="Kim M.K."/>
        </authorList>
    </citation>
    <scope>NUCLEOTIDE SEQUENCE [LARGE SCALE GENOMIC DNA]</scope>
    <source>
        <strain evidence="1 2">KCTC 52873</strain>
    </source>
</reference>
<dbReference type="InterPro" id="IPR041662">
    <property type="entry name" value="SusD-like_2"/>
</dbReference>
<name>A0A7G7GBH7_9BACT</name>
<dbReference type="Gene3D" id="1.25.40.390">
    <property type="match status" value="1"/>
</dbReference>
<gene>
    <name evidence="1" type="ORF">HUW51_17920</name>
</gene>
<protein>
    <submittedName>
        <fullName evidence="1">SusD/RagB family nutrient-binding outer membrane lipoprotein</fullName>
    </submittedName>
</protein>
<dbReference type="Pfam" id="PF12771">
    <property type="entry name" value="SusD-like_2"/>
    <property type="match status" value="1"/>
</dbReference>
<dbReference type="Proteomes" id="UP000515237">
    <property type="component" value="Chromosome"/>
</dbReference>